<dbReference type="Pfam" id="PF01025">
    <property type="entry name" value="GrpE"/>
    <property type="match status" value="1"/>
</dbReference>
<keyword evidence="3 4" id="KW-0346">Stress response</keyword>
<keyword evidence="2 3" id="KW-0143">Chaperone</keyword>
<comment type="similarity">
    <text evidence="1 3 5">Belongs to the GrpE family.</text>
</comment>
<dbReference type="CDD" id="cd00446">
    <property type="entry name" value="GrpE"/>
    <property type="match status" value="1"/>
</dbReference>
<proteinExistence type="inferred from homology"/>
<sequence>MSKKSEKDLDQKQDRKEEQELDIKVEGPSSEKEDSSDAEKDKHDNQEKASEGKDSEATLKAQIAEMNDKYLRLYSDFDNYRKRVNKEKLEMVKTASSDVVLALLPVIDDMERAIKAFQDTEAALGEKAAEDEMEKDLKVKGDQKNALFEGVNLIYNKMINVLKQKGVTECEVMGKTFDPELAEAIAQIPAPDESQKGMVLDVVQKGYAIEDKVIRFAKVVVGC</sequence>
<comment type="function">
    <text evidence="3 4">Participates actively in the response to hyperosmotic and heat shock by preventing the aggregation of stress-denatured proteins, in association with DnaK and GrpE. It is the nucleotide exchange factor for DnaK and may function as a thermosensor. Unfolded proteins bind initially to DnaJ; upon interaction with the DnaJ-bound protein, DnaK hydrolyzes its bound ATP, resulting in the formation of a stable complex. GrpE releases ADP from DnaK; ATP binding to DnaK triggers the release of the substrate protein, thus completing the reaction cycle. Several rounds of ATP-dependent interactions between DnaJ, DnaK and GrpE are required for fully efficient folding.</text>
</comment>
<evidence type="ECO:0000313" key="7">
    <source>
        <dbReference type="EMBL" id="MBO8433574.1"/>
    </source>
</evidence>
<comment type="subcellular location">
    <subcellularLocation>
        <location evidence="3">Cytoplasm</location>
    </subcellularLocation>
</comment>
<dbReference type="GO" id="GO:0042803">
    <property type="term" value="F:protein homodimerization activity"/>
    <property type="evidence" value="ECO:0007669"/>
    <property type="project" value="InterPro"/>
</dbReference>
<dbReference type="PROSITE" id="PS01071">
    <property type="entry name" value="GRPE"/>
    <property type="match status" value="1"/>
</dbReference>
<protein>
    <recommendedName>
        <fullName evidence="3 4">Protein GrpE</fullName>
    </recommendedName>
    <alternativeName>
        <fullName evidence="3">HSP-70 cofactor</fullName>
    </alternativeName>
</protein>
<dbReference type="InterPro" id="IPR009012">
    <property type="entry name" value="GrpE_head"/>
</dbReference>
<feature type="region of interest" description="Disordered" evidence="6">
    <location>
        <begin position="1"/>
        <end position="58"/>
    </location>
</feature>
<dbReference type="Gene3D" id="2.30.22.10">
    <property type="entry name" value="Head domain of nucleotide exchange factor GrpE"/>
    <property type="match status" value="1"/>
</dbReference>
<dbReference type="HAMAP" id="MF_01151">
    <property type="entry name" value="GrpE"/>
    <property type="match status" value="1"/>
</dbReference>
<name>A0A9D9DY75_9BACT</name>
<dbReference type="PANTHER" id="PTHR21237:SF23">
    <property type="entry name" value="GRPE PROTEIN HOMOLOG, MITOCHONDRIAL"/>
    <property type="match status" value="1"/>
</dbReference>
<dbReference type="GO" id="GO:0006457">
    <property type="term" value="P:protein folding"/>
    <property type="evidence" value="ECO:0007669"/>
    <property type="project" value="InterPro"/>
</dbReference>
<reference evidence="7" key="2">
    <citation type="journal article" date="2021" name="PeerJ">
        <title>Extensive microbial diversity within the chicken gut microbiome revealed by metagenomics and culture.</title>
        <authorList>
            <person name="Gilroy R."/>
            <person name="Ravi A."/>
            <person name="Getino M."/>
            <person name="Pursley I."/>
            <person name="Horton D.L."/>
            <person name="Alikhan N.F."/>
            <person name="Baker D."/>
            <person name="Gharbi K."/>
            <person name="Hall N."/>
            <person name="Watson M."/>
            <person name="Adriaenssens E.M."/>
            <person name="Foster-Nyarko E."/>
            <person name="Jarju S."/>
            <person name="Secka A."/>
            <person name="Antonio M."/>
            <person name="Oren A."/>
            <person name="Chaudhuri R.R."/>
            <person name="La Ragione R."/>
            <person name="Hildebrand F."/>
            <person name="Pallen M.J."/>
        </authorList>
    </citation>
    <scope>NUCLEOTIDE SEQUENCE</scope>
    <source>
        <strain evidence="7">2889</strain>
    </source>
</reference>
<dbReference type="GO" id="GO:0051087">
    <property type="term" value="F:protein-folding chaperone binding"/>
    <property type="evidence" value="ECO:0007669"/>
    <property type="project" value="InterPro"/>
</dbReference>
<dbReference type="AlphaFoldDB" id="A0A9D9DY75"/>
<reference evidence="7" key="1">
    <citation type="submission" date="2020-10" db="EMBL/GenBank/DDBJ databases">
        <authorList>
            <person name="Gilroy R."/>
        </authorList>
    </citation>
    <scope>NUCLEOTIDE SEQUENCE</scope>
    <source>
        <strain evidence="7">2889</strain>
    </source>
</reference>
<keyword evidence="3" id="KW-0963">Cytoplasm</keyword>
<dbReference type="Proteomes" id="UP000823612">
    <property type="component" value="Unassembled WGS sequence"/>
</dbReference>
<gene>
    <name evidence="3" type="primary">grpE</name>
    <name evidence="7" type="ORF">IAB08_09845</name>
</gene>
<dbReference type="EMBL" id="JADIMZ010000151">
    <property type="protein sequence ID" value="MBO8433574.1"/>
    <property type="molecule type" value="Genomic_DNA"/>
</dbReference>
<dbReference type="SUPFAM" id="SSF51064">
    <property type="entry name" value="Head domain of nucleotide exchange factor GrpE"/>
    <property type="match status" value="1"/>
</dbReference>
<evidence type="ECO:0000256" key="3">
    <source>
        <dbReference type="HAMAP-Rule" id="MF_01151"/>
    </source>
</evidence>
<comment type="subunit">
    <text evidence="3">Homodimer.</text>
</comment>
<dbReference type="PRINTS" id="PR00773">
    <property type="entry name" value="GRPEPROTEIN"/>
</dbReference>
<evidence type="ECO:0000256" key="1">
    <source>
        <dbReference type="ARBA" id="ARBA00009054"/>
    </source>
</evidence>
<dbReference type="InterPro" id="IPR000740">
    <property type="entry name" value="GrpE"/>
</dbReference>
<evidence type="ECO:0000313" key="8">
    <source>
        <dbReference type="Proteomes" id="UP000823612"/>
    </source>
</evidence>
<evidence type="ECO:0000256" key="6">
    <source>
        <dbReference type="SAM" id="MobiDB-lite"/>
    </source>
</evidence>
<dbReference type="PANTHER" id="PTHR21237">
    <property type="entry name" value="GRPE PROTEIN"/>
    <property type="match status" value="1"/>
</dbReference>
<accession>A0A9D9DY75</accession>
<dbReference type="GO" id="GO:0051082">
    <property type="term" value="F:unfolded protein binding"/>
    <property type="evidence" value="ECO:0007669"/>
    <property type="project" value="TreeGrafter"/>
</dbReference>
<dbReference type="GO" id="GO:0005737">
    <property type="term" value="C:cytoplasm"/>
    <property type="evidence" value="ECO:0007669"/>
    <property type="project" value="UniProtKB-SubCell"/>
</dbReference>
<dbReference type="SUPFAM" id="SSF58014">
    <property type="entry name" value="Coiled-coil domain of nucleotide exchange factor GrpE"/>
    <property type="match status" value="1"/>
</dbReference>
<evidence type="ECO:0000256" key="2">
    <source>
        <dbReference type="ARBA" id="ARBA00023186"/>
    </source>
</evidence>
<evidence type="ECO:0000256" key="4">
    <source>
        <dbReference type="RuleBase" id="RU000639"/>
    </source>
</evidence>
<feature type="compositionally biased region" description="Basic and acidic residues" evidence="6">
    <location>
        <begin position="1"/>
        <end position="57"/>
    </location>
</feature>
<organism evidence="7 8">
    <name type="scientific">Candidatus Pullibacteroides excrementavium</name>
    <dbReference type="NCBI Taxonomy" id="2840905"/>
    <lineage>
        <taxon>Bacteria</taxon>
        <taxon>Pseudomonadati</taxon>
        <taxon>Bacteroidota</taxon>
        <taxon>Bacteroidia</taxon>
        <taxon>Bacteroidales</taxon>
        <taxon>Candidatus Pullibacteroides</taxon>
    </lineage>
</organism>
<dbReference type="GO" id="GO:0000774">
    <property type="term" value="F:adenyl-nucleotide exchange factor activity"/>
    <property type="evidence" value="ECO:0007669"/>
    <property type="project" value="InterPro"/>
</dbReference>
<evidence type="ECO:0000256" key="5">
    <source>
        <dbReference type="RuleBase" id="RU004478"/>
    </source>
</evidence>
<dbReference type="Gene3D" id="3.90.20.20">
    <property type="match status" value="1"/>
</dbReference>
<dbReference type="InterPro" id="IPR013805">
    <property type="entry name" value="GrpE_CC"/>
</dbReference>
<comment type="caution">
    <text evidence="7">The sequence shown here is derived from an EMBL/GenBank/DDBJ whole genome shotgun (WGS) entry which is preliminary data.</text>
</comment>